<evidence type="ECO:0000256" key="4">
    <source>
        <dbReference type="ARBA" id="ARBA00022728"/>
    </source>
</evidence>
<evidence type="ECO:0000313" key="9">
    <source>
        <dbReference type="EMBL" id="CAI7989010.1"/>
    </source>
</evidence>
<keyword evidence="4" id="KW-0747">Spliceosome</keyword>
<dbReference type="InterPro" id="IPR051376">
    <property type="entry name" value="CWC25_splicing_factor"/>
</dbReference>
<dbReference type="EMBL" id="CASHTH010000015">
    <property type="protein sequence ID" value="CAI7989010.1"/>
    <property type="molecule type" value="Genomic_DNA"/>
</dbReference>
<gene>
    <name evidence="9" type="ORF">GBAR_LOCUS97</name>
</gene>
<evidence type="ECO:0000256" key="6">
    <source>
        <dbReference type="ARBA" id="ARBA00023187"/>
    </source>
</evidence>
<comment type="caution">
    <text evidence="9">The sequence shown here is derived from an EMBL/GenBank/DDBJ whole genome shotgun (WGS) entry which is preliminary data.</text>
</comment>
<feature type="compositionally biased region" description="Low complexity" evidence="8">
    <location>
        <begin position="176"/>
        <end position="190"/>
    </location>
</feature>
<comment type="similarity">
    <text evidence="2">Belongs to the CWC25 family.</text>
</comment>
<evidence type="ECO:0000256" key="1">
    <source>
        <dbReference type="ARBA" id="ARBA00004123"/>
    </source>
</evidence>
<evidence type="ECO:0000313" key="10">
    <source>
        <dbReference type="Proteomes" id="UP001174909"/>
    </source>
</evidence>
<organism evidence="9 10">
    <name type="scientific">Geodia barretti</name>
    <name type="common">Barrett's horny sponge</name>
    <dbReference type="NCBI Taxonomy" id="519541"/>
    <lineage>
        <taxon>Eukaryota</taxon>
        <taxon>Metazoa</taxon>
        <taxon>Porifera</taxon>
        <taxon>Demospongiae</taxon>
        <taxon>Heteroscleromorpha</taxon>
        <taxon>Tetractinellida</taxon>
        <taxon>Astrophorina</taxon>
        <taxon>Geodiidae</taxon>
        <taxon>Geodia</taxon>
    </lineage>
</organism>
<dbReference type="Proteomes" id="UP001174909">
    <property type="component" value="Unassembled WGS sequence"/>
</dbReference>
<keyword evidence="6" id="KW-0508">mRNA splicing</keyword>
<dbReference type="GO" id="GO:0005684">
    <property type="term" value="C:U2-type spliceosomal complex"/>
    <property type="evidence" value="ECO:0007669"/>
    <property type="project" value="TreeGrafter"/>
</dbReference>
<evidence type="ECO:0000256" key="5">
    <source>
        <dbReference type="ARBA" id="ARBA00023054"/>
    </source>
</evidence>
<proteinExistence type="inferred from homology"/>
<keyword evidence="3" id="KW-0507">mRNA processing</keyword>
<keyword evidence="10" id="KW-1185">Reference proteome</keyword>
<reference evidence="9" key="1">
    <citation type="submission" date="2023-03" db="EMBL/GenBank/DDBJ databases">
        <authorList>
            <person name="Steffen K."/>
            <person name="Cardenas P."/>
        </authorList>
    </citation>
    <scope>NUCLEOTIDE SEQUENCE</scope>
</reference>
<feature type="region of interest" description="Disordered" evidence="8">
    <location>
        <begin position="63"/>
        <end position="253"/>
    </location>
</feature>
<evidence type="ECO:0000256" key="8">
    <source>
        <dbReference type="SAM" id="MobiDB-lite"/>
    </source>
</evidence>
<feature type="compositionally biased region" description="Basic residues" evidence="8">
    <location>
        <begin position="132"/>
        <end position="143"/>
    </location>
</feature>
<sequence length="289" mass="33419">MLEECALIGVARRKAMAKDTDSERRDGREMEWLYKSPGVDREQYLLGRKIDRQVDPLLASEEREKQALATGPGALFTGPNAASSTADLATKVKEDPLFLIRKREEEARRRLASNPVKIKQLQQLLAEEKSSKSKKKKRHRSRSPHKEMHSEHRKSKKSHKRKREPSPRGPSPSSPPTSLRYPTSSSSSFRPSHRPRNSGLSKEELERRRKEMMEDAESHGRKREQRLRRLERDHQREEKESVSSHSKDFLQPLRVQSMAAASSVEERIHRNIGSVQRTRTKLDGNFLHK</sequence>
<feature type="compositionally biased region" description="Basic residues" evidence="8">
    <location>
        <begin position="151"/>
        <end position="163"/>
    </location>
</feature>
<dbReference type="PANTHER" id="PTHR16196:SF0">
    <property type="entry name" value="PRE-MRNA-SPLICING FACTOR CWC25 HOMOLOG"/>
    <property type="match status" value="1"/>
</dbReference>
<evidence type="ECO:0000256" key="3">
    <source>
        <dbReference type="ARBA" id="ARBA00022664"/>
    </source>
</evidence>
<dbReference type="Pfam" id="PF12542">
    <property type="entry name" value="CWC25"/>
    <property type="match status" value="1"/>
</dbReference>
<protein>
    <submittedName>
        <fullName evidence="9">Pre-mRNA-splicing factor CWC25 homolog</fullName>
    </submittedName>
</protein>
<evidence type="ECO:0000256" key="7">
    <source>
        <dbReference type="ARBA" id="ARBA00023242"/>
    </source>
</evidence>
<feature type="compositionally biased region" description="Basic and acidic residues" evidence="8">
    <location>
        <begin position="90"/>
        <end position="109"/>
    </location>
</feature>
<dbReference type="AlphaFoldDB" id="A0AA35QRC9"/>
<accession>A0AA35QRC9</accession>
<dbReference type="PANTHER" id="PTHR16196">
    <property type="entry name" value="CELL CYCLE CONTROL PROTEIN CWF25"/>
    <property type="match status" value="1"/>
</dbReference>
<feature type="compositionally biased region" description="Basic and acidic residues" evidence="8">
    <location>
        <begin position="201"/>
        <end position="219"/>
    </location>
</feature>
<dbReference type="InterPro" id="IPR022209">
    <property type="entry name" value="CWC25"/>
</dbReference>
<feature type="compositionally biased region" description="Basic and acidic residues" evidence="8">
    <location>
        <begin position="227"/>
        <end position="248"/>
    </location>
</feature>
<evidence type="ECO:0000256" key="2">
    <source>
        <dbReference type="ARBA" id="ARBA00006695"/>
    </source>
</evidence>
<comment type="subcellular location">
    <subcellularLocation>
        <location evidence="1">Nucleus</location>
    </subcellularLocation>
</comment>
<keyword evidence="5" id="KW-0175">Coiled coil</keyword>
<dbReference type="GO" id="GO:0000398">
    <property type="term" value="P:mRNA splicing, via spliceosome"/>
    <property type="evidence" value="ECO:0007669"/>
    <property type="project" value="TreeGrafter"/>
</dbReference>
<keyword evidence="7" id="KW-0539">Nucleus</keyword>
<name>A0AA35QRC9_GEOBA</name>